<evidence type="ECO:0000313" key="2">
    <source>
        <dbReference type="Proteomes" id="UP000789396"/>
    </source>
</evidence>
<name>A0A9N9P598_9GLOM</name>
<gene>
    <name evidence="1" type="ORF">RFULGI_LOCUS16529</name>
</gene>
<evidence type="ECO:0000313" key="1">
    <source>
        <dbReference type="EMBL" id="CAG8788705.1"/>
    </source>
</evidence>
<dbReference type="Proteomes" id="UP000789396">
    <property type="component" value="Unassembled WGS sequence"/>
</dbReference>
<organism evidence="1 2">
    <name type="scientific">Racocetra fulgida</name>
    <dbReference type="NCBI Taxonomy" id="60492"/>
    <lineage>
        <taxon>Eukaryota</taxon>
        <taxon>Fungi</taxon>
        <taxon>Fungi incertae sedis</taxon>
        <taxon>Mucoromycota</taxon>
        <taxon>Glomeromycotina</taxon>
        <taxon>Glomeromycetes</taxon>
        <taxon>Diversisporales</taxon>
        <taxon>Gigasporaceae</taxon>
        <taxon>Racocetra</taxon>
    </lineage>
</organism>
<accession>A0A9N9P598</accession>
<keyword evidence="2" id="KW-1185">Reference proteome</keyword>
<dbReference type="OrthoDB" id="2448326at2759"/>
<proteinExistence type="predicted"/>
<feature type="non-terminal residue" evidence="1">
    <location>
        <position position="1"/>
    </location>
</feature>
<dbReference type="AlphaFoldDB" id="A0A9N9P598"/>
<protein>
    <submittedName>
        <fullName evidence="1">4365_t:CDS:1</fullName>
    </submittedName>
</protein>
<reference evidence="1" key="1">
    <citation type="submission" date="2021-06" db="EMBL/GenBank/DDBJ databases">
        <authorList>
            <person name="Kallberg Y."/>
            <person name="Tangrot J."/>
            <person name="Rosling A."/>
        </authorList>
    </citation>
    <scope>NUCLEOTIDE SEQUENCE</scope>
    <source>
        <strain evidence="1">IN212</strain>
    </source>
</reference>
<sequence>TLAILQAEPTNELVQISNLTSQISQLKPIIIKYNTFTHEQKTLIFEHISITQKFEPDQNVIVPEMYVFGPLELNPNS</sequence>
<feature type="non-terminal residue" evidence="1">
    <location>
        <position position="77"/>
    </location>
</feature>
<comment type="caution">
    <text evidence="1">The sequence shown here is derived from an EMBL/GenBank/DDBJ whole genome shotgun (WGS) entry which is preliminary data.</text>
</comment>
<dbReference type="EMBL" id="CAJVPZ010059101">
    <property type="protein sequence ID" value="CAG8788705.1"/>
    <property type="molecule type" value="Genomic_DNA"/>
</dbReference>